<dbReference type="GO" id="GO:0047372">
    <property type="term" value="F:monoacylglycerol lipase activity"/>
    <property type="evidence" value="ECO:0007669"/>
    <property type="project" value="UniProtKB-EC"/>
</dbReference>
<dbReference type="EMBL" id="JRPF02000001">
    <property type="protein sequence ID" value="TLD79553.1"/>
    <property type="molecule type" value="Genomic_DNA"/>
</dbReference>
<dbReference type="PANTHER" id="PTHR11614">
    <property type="entry name" value="PHOSPHOLIPASE-RELATED"/>
    <property type="match status" value="1"/>
</dbReference>
<dbReference type="EMBL" id="LN907858">
    <property type="protein sequence ID" value="CUU39321.1"/>
    <property type="molecule type" value="Genomic_DNA"/>
</dbReference>
<dbReference type="STRING" id="76936.BN2458_PEG0435"/>
<dbReference type="EC" id="3.1.1.5" evidence="2"/>
<dbReference type="OrthoDB" id="9806902at2"/>
<evidence type="ECO:0000313" key="5">
    <source>
        <dbReference type="Proteomes" id="UP000064525"/>
    </source>
</evidence>
<dbReference type="EC" id="3.1.1.23" evidence="2"/>
<reference evidence="5" key="3">
    <citation type="submission" date="2015-11" db="EMBL/GenBank/DDBJ databases">
        <authorList>
            <person name="Anvar S.Y."/>
        </authorList>
    </citation>
    <scope>NUCLEOTIDE SEQUENCE [LARGE SCALE GENOMIC DNA]</scope>
</reference>
<dbReference type="InterPro" id="IPR029058">
    <property type="entry name" value="AB_hydrolase_fold"/>
</dbReference>
<dbReference type="Gene3D" id="3.40.50.1820">
    <property type="entry name" value="alpha/beta hydrolase"/>
    <property type="match status" value="1"/>
</dbReference>
<dbReference type="InterPro" id="IPR022742">
    <property type="entry name" value="Hydrolase_4"/>
</dbReference>
<reference evidence="3 4" key="1">
    <citation type="journal article" date="2014" name="Genome Announc.">
        <title>Draft genome sequences of eight enterohepatic helicobacter species isolated from both laboratory and wild rodents.</title>
        <authorList>
            <person name="Sheh A."/>
            <person name="Shen Z."/>
            <person name="Fox J.G."/>
        </authorList>
    </citation>
    <scope>NUCLEOTIDE SEQUENCE [LARGE SCALE GENOMIC DNA]</scope>
    <source>
        <strain evidence="3 4">MIT 98-6810</strain>
    </source>
</reference>
<protein>
    <submittedName>
        <fullName evidence="3">Alpha/beta fold hydrolase</fullName>
    </submittedName>
    <submittedName>
        <fullName evidence="2">Lysophospholipase Monoglyceride lipase putative</fullName>
        <ecNumber evidence="2">3.1.1.23</ecNumber>
        <ecNumber evidence="2">3.1.1.5</ecNumber>
    </submittedName>
</protein>
<evidence type="ECO:0000313" key="2">
    <source>
        <dbReference type="EMBL" id="CUU39321.1"/>
    </source>
</evidence>
<keyword evidence="4" id="KW-1185">Reference proteome</keyword>
<evidence type="ECO:0000313" key="3">
    <source>
        <dbReference type="EMBL" id="TLD79553.1"/>
    </source>
</evidence>
<organism evidence="2 5">
    <name type="scientific">Helicobacter typhlonius</name>
    <dbReference type="NCBI Taxonomy" id="76936"/>
    <lineage>
        <taxon>Bacteria</taxon>
        <taxon>Pseudomonadati</taxon>
        <taxon>Campylobacterota</taxon>
        <taxon>Epsilonproteobacteria</taxon>
        <taxon>Campylobacterales</taxon>
        <taxon>Helicobacteraceae</taxon>
        <taxon>Helicobacter</taxon>
    </lineage>
</organism>
<dbReference type="KEGG" id="hty:BN2458_PEG0435"/>
<feature type="domain" description="Serine aminopeptidase S33" evidence="1">
    <location>
        <begin position="139"/>
        <end position="349"/>
    </location>
</feature>
<dbReference type="Proteomes" id="UP000064525">
    <property type="component" value="Chromosome I"/>
</dbReference>
<dbReference type="RefSeq" id="WP_034325470.1">
    <property type="nucleotide sequence ID" value="NZ_CAJTQN010000006.1"/>
</dbReference>
<evidence type="ECO:0000259" key="1">
    <source>
        <dbReference type="Pfam" id="PF12146"/>
    </source>
</evidence>
<dbReference type="Proteomes" id="UP000029925">
    <property type="component" value="Unassembled WGS sequence"/>
</dbReference>
<gene>
    <name evidence="2" type="ORF">BN2458_PEG0435</name>
    <name evidence="3" type="ORF">LS75_001030</name>
</gene>
<evidence type="ECO:0000313" key="4">
    <source>
        <dbReference type="Proteomes" id="UP000029925"/>
    </source>
</evidence>
<sequence length="368" mass="41296">MQNIIKELDLSFQSSVDYLRIFYDVYMDSQIIESSTDSQSLKSRIVVQIAHGMVEHKGRYEWVGMQLAQKGFVVVINDHRGHGKSIDSTHPWGEMKGKTQGLGYAENTMDTESLNKMQNDDLQNNAKISNAPQKDTQNLSGFMRAVADMHELTTIIKARFKPTHYVLLGHSMGSLLARSYIKNYQYEINALILSGSPAYNPLVNLGKFLAQILHQCGLESRGKALINGLSFGSFNKPFLCNKDEDNTKGGFAWLCRDKAVVEAYKADSACQFIFSLQSFIGLFEGMKYVNDMQDLKGEGLPLLVISGKSDSCGNFGVGVEKIAYQYQQCGFNMELILYEGARHEILNEINKEQVLSDIICFITKLSKK</sequence>
<dbReference type="PATRIC" id="fig|76936.10.peg.424"/>
<proteinExistence type="predicted"/>
<reference evidence="2" key="2">
    <citation type="submission" date="2015-11" db="EMBL/GenBank/DDBJ databases">
        <authorList>
            <person name="Zhang Y."/>
            <person name="Guo Z."/>
        </authorList>
    </citation>
    <scope>NUCLEOTIDE SEQUENCE</scope>
    <source>
        <strain evidence="2">1</strain>
    </source>
</reference>
<feature type="domain" description="Serine aminopeptidase S33" evidence="1">
    <location>
        <begin position="43"/>
        <end position="86"/>
    </location>
</feature>
<dbReference type="GO" id="GO:0004622">
    <property type="term" value="F:phosphatidylcholine lysophospholipase activity"/>
    <property type="evidence" value="ECO:0007669"/>
    <property type="project" value="UniProtKB-EC"/>
</dbReference>
<dbReference type="InterPro" id="IPR051044">
    <property type="entry name" value="MAG_DAG_Lipase"/>
</dbReference>
<dbReference type="SUPFAM" id="SSF53474">
    <property type="entry name" value="alpha/beta-Hydrolases"/>
    <property type="match status" value="1"/>
</dbReference>
<keyword evidence="2" id="KW-0378">Hydrolase</keyword>
<accession>A0A099UG19</accession>
<name>A0A099UG19_9HELI</name>
<dbReference type="GeneID" id="78150746"/>
<dbReference type="AlphaFoldDB" id="A0A099UG19"/>
<dbReference type="Pfam" id="PF12146">
    <property type="entry name" value="Hydrolase_4"/>
    <property type="match status" value="2"/>
</dbReference>